<accession>A0ACD3AQF4</accession>
<sequence>MTTTIAEAFDAPMLDYATDIDVSMHHSASDNWLHQEAHMEDDGHIFRSHHSADPHNSAVLVEVDMEPYDESHSTEYEMTDSASIFVGQEIQDVELYDVSSANSPFHHAAVVSEPPNPPHSPFQQPTLATPAELTPSSDRTHQDAQDIDNLHPATSEIPPSPLPPQDHSGSFPGGLPASIQTSAAEPQSPSVITTTLHPEPQAVLVHPSAEAPAELDQGPLLQQQVQEAPEEQDDDHVSSEDPPLSSADPHEISDGVYIDPPPAVSLQIIAGEEQTTSDFLLFNNSTIKPYEDSQPNTKNELGVLLSEYPTLYYEPLASLSEALRRELDATLLPDLADGEVIFDAYDLLLQISEDNVYAREVTLHDLNILHDGSGLSGPLRLRLRVVAPRFITRYRLLQSQVSDLHLDSKEDISHGSSGAHLEGPSPSVPIRSDRDSPAHQLPPTSQDHLSDHIAGVEEGVIQPYASTKSEELPGAALKDAPKTEDGENTPSLPPSTEDETFEQDNDNPDEDQDAEGDNDEGDYDEEPEEQSTSWEDSHEDEHTVVQEILERPSIEREATPNATFTSDDHAQFFDEQIYTEEYSAARASSPENQYEEPGDPEPQEVSEAPGTVPFDDNAIASSPQHPVPVPSAEQENAEASSSEEINDHNYILDADDPAVYDYEEFEDAPDSVEPFYESPARSNESSEHGEYEAKHIAQSSMRASSKRGYDDVESEADAVEALLQDSPGSKRVRIS</sequence>
<name>A0ACD3AQF4_9AGAR</name>
<dbReference type="EMBL" id="ML208364">
    <property type="protein sequence ID" value="TFK67899.1"/>
    <property type="molecule type" value="Genomic_DNA"/>
</dbReference>
<gene>
    <name evidence="1" type="ORF">BDN72DRAFT_842494</name>
</gene>
<evidence type="ECO:0000313" key="1">
    <source>
        <dbReference type="EMBL" id="TFK67899.1"/>
    </source>
</evidence>
<proteinExistence type="predicted"/>
<reference evidence="1 2" key="1">
    <citation type="journal article" date="2019" name="Nat. Ecol. Evol.">
        <title>Megaphylogeny resolves global patterns of mushroom evolution.</title>
        <authorList>
            <person name="Varga T."/>
            <person name="Krizsan K."/>
            <person name="Foldi C."/>
            <person name="Dima B."/>
            <person name="Sanchez-Garcia M."/>
            <person name="Sanchez-Ramirez S."/>
            <person name="Szollosi G.J."/>
            <person name="Szarkandi J.G."/>
            <person name="Papp V."/>
            <person name="Albert L."/>
            <person name="Andreopoulos W."/>
            <person name="Angelini C."/>
            <person name="Antonin V."/>
            <person name="Barry K.W."/>
            <person name="Bougher N.L."/>
            <person name="Buchanan P."/>
            <person name="Buyck B."/>
            <person name="Bense V."/>
            <person name="Catcheside P."/>
            <person name="Chovatia M."/>
            <person name="Cooper J."/>
            <person name="Damon W."/>
            <person name="Desjardin D."/>
            <person name="Finy P."/>
            <person name="Geml J."/>
            <person name="Haridas S."/>
            <person name="Hughes K."/>
            <person name="Justo A."/>
            <person name="Karasinski D."/>
            <person name="Kautmanova I."/>
            <person name="Kiss B."/>
            <person name="Kocsube S."/>
            <person name="Kotiranta H."/>
            <person name="LaButti K.M."/>
            <person name="Lechner B.E."/>
            <person name="Liimatainen K."/>
            <person name="Lipzen A."/>
            <person name="Lukacs Z."/>
            <person name="Mihaltcheva S."/>
            <person name="Morgado L.N."/>
            <person name="Niskanen T."/>
            <person name="Noordeloos M.E."/>
            <person name="Ohm R.A."/>
            <person name="Ortiz-Santana B."/>
            <person name="Ovrebo C."/>
            <person name="Racz N."/>
            <person name="Riley R."/>
            <person name="Savchenko A."/>
            <person name="Shiryaev A."/>
            <person name="Soop K."/>
            <person name="Spirin V."/>
            <person name="Szebenyi C."/>
            <person name="Tomsovsky M."/>
            <person name="Tulloss R.E."/>
            <person name="Uehling J."/>
            <person name="Grigoriev I.V."/>
            <person name="Vagvolgyi C."/>
            <person name="Papp T."/>
            <person name="Martin F.M."/>
            <person name="Miettinen O."/>
            <person name="Hibbett D.S."/>
            <person name="Nagy L.G."/>
        </authorList>
    </citation>
    <scope>NUCLEOTIDE SEQUENCE [LARGE SCALE GENOMIC DNA]</scope>
    <source>
        <strain evidence="1 2">NL-1719</strain>
    </source>
</reference>
<keyword evidence="2" id="KW-1185">Reference proteome</keyword>
<dbReference type="Proteomes" id="UP000308600">
    <property type="component" value="Unassembled WGS sequence"/>
</dbReference>
<evidence type="ECO:0000313" key="2">
    <source>
        <dbReference type="Proteomes" id="UP000308600"/>
    </source>
</evidence>
<organism evidence="1 2">
    <name type="scientific">Pluteus cervinus</name>
    <dbReference type="NCBI Taxonomy" id="181527"/>
    <lineage>
        <taxon>Eukaryota</taxon>
        <taxon>Fungi</taxon>
        <taxon>Dikarya</taxon>
        <taxon>Basidiomycota</taxon>
        <taxon>Agaricomycotina</taxon>
        <taxon>Agaricomycetes</taxon>
        <taxon>Agaricomycetidae</taxon>
        <taxon>Agaricales</taxon>
        <taxon>Pluteineae</taxon>
        <taxon>Pluteaceae</taxon>
        <taxon>Pluteus</taxon>
    </lineage>
</organism>
<protein>
    <submittedName>
        <fullName evidence="1">Uncharacterized protein</fullName>
    </submittedName>
</protein>